<name>A0A0F9DVM9_9ZZZZ</name>
<protein>
    <submittedName>
        <fullName evidence="1">Uncharacterized protein</fullName>
    </submittedName>
</protein>
<dbReference type="EMBL" id="LAZR01037612">
    <property type="protein sequence ID" value="KKL21751.1"/>
    <property type="molecule type" value="Genomic_DNA"/>
</dbReference>
<gene>
    <name evidence="1" type="ORF">LCGC14_2442310</name>
</gene>
<organism evidence="1">
    <name type="scientific">marine sediment metagenome</name>
    <dbReference type="NCBI Taxonomy" id="412755"/>
    <lineage>
        <taxon>unclassified sequences</taxon>
        <taxon>metagenomes</taxon>
        <taxon>ecological metagenomes</taxon>
    </lineage>
</organism>
<reference evidence="1" key="1">
    <citation type="journal article" date="2015" name="Nature">
        <title>Complex archaea that bridge the gap between prokaryotes and eukaryotes.</title>
        <authorList>
            <person name="Spang A."/>
            <person name="Saw J.H."/>
            <person name="Jorgensen S.L."/>
            <person name="Zaremba-Niedzwiedzka K."/>
            <person name="Martijn J."/>
            <person name="Lind A.E."/>
            <person name="van Eijk R."/>
            <person name="Schleper C."/>
            <person name="Guy L."/>
            <person name="Ettema T.J."/>
        </authorList>
    </citation>
    <scope>NUCLEOTIDE SEQUENCE</scope>
</reference>
<proteinExistence type="predicted"/>
<evidence type="ECO:0000313" key="1">
    <source>
        <dbReference type="EMBL" id="KKL21751.1"/>
    </source>
</evidence>
<accession>A0A0F9DVM9</accession>
<dbReference type="AlphaFoldDB" id="A0A0F9DVM9"/>
<sequence>MSIHSQIAAATLGKSSAPPIATIQQDLVGLFDSDDFNRGDGAHGAGWTTFSGVAPVIASNELKGTPTGTDITTIKNQPSLLDTMLVQSFCRSGDSSVPVALAGKWDDPTGGYMLQLATFQNLLRIFVWNGSGFTLVNASGAITINDNDEWDVQFFVADSVQDGWAQKRTAGPIATVAGTNGGFTGPGEGGVRTGTGTSVSAEWDDFMVMRDKDVLMTSLPTGYKAKIRDTGGSVVAQATESGGTATIDASMAGGATEVVPFAGWADIIVTTGADAIEGVFDLTGIYPGDQYQWLL</sequence>
<comment type="caution">
    <text evidence="1">The sequence shown here is derived from an EMBL/GenBank/DDBJ whole genome shotgun (WGS) entry which is preliminary data.</text>
</comment>